<keyword evidence="4" id="KW-1185">Reference proteome</keyword>
<dbReference type="eggNOG" id="COG0762">
    <property type="taxonomic scope" value="Bacteria"/>
</dbReference>
<feature type="transmembrane region" description="Helical" evidence="2">
    <location>
        <begin position="68"/>
        <end position="88"/>
    </location>
</feature>
<gene>
    <name evidence="3" type="ordered locus">Acear_0878</name>
</gene>
<organism evidence="3 4">
    <name type="scientific">Acetohalobium arabaticum (strain ATCC 49924 / DSM 5501 / Z-7288)</name>
    <dbReference type="NCBI Taxonomy" id="574087"/>
    <lineage>
        <taxon>Bacteria</taxon>
        <taxon>Bacillati</taxon>
        <taxon>Bacillota</taxon>
        <taxon>Clostridia</taxon>
        <taxon>Halanaerobiales</taxon>
        <taxon>Halobacteroidaceae</taxon>
        <taxon>Acetohalobium</taxon>
    </lineage>
</organism>
<evidence type="ECO:0000256" key="1">
    <source>
        <dbReference type="ARBA" id="ARBA00010894"/>
    </source>
</evidence>
<reference evidence="3 4" key="1">
    <citation type="journal article" date="2010" name="Stand. Genomic Sci.">
        <title>Complete genome sequence of Acetohalobium arabaticum type strain (Z-7288).</title>
        <authorList>
            <person name="Sikorski J."/>
            <person name="Lapidus A."/>
            <person name="Chertkov O."/>
            <person name="Lucas S."/>
            <person name="Copeland A."/>
            <person name="Glavina Del Rio T."/>
            <person name="Nolan M."/>
            <person name="Tice H."/>
            <person name="Cheng J.F."/>
            <person name="Han C."/>
            <person name="Brambilla E."/>
            <person name="Pitluck S."/>
            <person name="Liolios K."/>
            <person name="Ivanova N."/>
            <person name="Mavromatis K."/>
            <person name="Mikhailova N."/>
            <person name="Pati A."/>
            <person name="Bruce D."/>
            <person name="Detter C."/>
            <person name="Tapia R."/>
            <person name="Goodwin L."/>
            <person name="Chen A."/>
            <person name="Palaniappan K."/>
            <person name="Land M."/>
            <person name="Hauser L."/>
            <person name="Chang Y.J."/>
            <person name="Jeffries C.D."/>
            <person name="Rohde M."/>
            <person name="Goker M."/>
            <person name="Spring S."/>
            <person name="Woyke T."/>
            <person name="Bristow J."/>
            <person name="Eisen J.A."/>
            <person name="Markowitz V."/>
            <person name="Hugenholtz P."/>
            <person name="Kyrpides N.C."/>
            <person name="Klenk H.P."/>
        </authorList>
    </citation>
    <scope>NUCLEOTIDE SEQUENCE [LARGE SCALE GENOMIC DNA]</scope>
    <source>
        <strain evidence="4">ATCC 49924 / DSM 5501 / Z-7288</strain>
    </source>
</reference>
<dbReference type="AlphaFoldDB" id="D9QPH1"/>
<accession>D9QPH1</accession>
<dbReference type="RefSeq" id="WP_013277858.1">
    <property type="nucleotide sequence ID" value="NC_014378.1"/>
</dbReference>
<keyword evidence="2" id="KW-1133">Transmembrane helix</keyword>
<dbReference type="STRING" id="574087.Acear_0878"/>
<evidence type="ECO:0000313" key="4">
    <source>
        <dbReference type="Proteomes" id="UP000001661"/>
    </source>
</evidence>
<dbReference type="PANTHER" id="PTHR33219:SF14">
    <property type="entry name" value="PROTEIN COFACTOR ASSEMBLY OF COMPLEX C SUBUNIT B CCB3, CHLOROPLASTIC-RELATED"/>
    <property type="match status" value="1"/>
</dbReference>
<feature type="transmembrane region" description="Helical" evidence="2">
    <location>
        <begin position="7"/>
        <end position="28"/>
    </location>
</feature>
<keyword evidence="2" id="KW-0812">Transmembrane</keyword>
<protein>
    <recommendedName>
        <fullName evidence="5">YggT family protein</fullName>
    </recommendedName>
</protein>
<dbReference type="HOGENOM" id="CLU_136788_1_2_9"/>
<comment type="similarity">
    <text evidence="1">Belongs to the YggT family.</text>
</comment>
<dbReference type="InterPro" id="IPR003425">
    <property type="entry name" value="CCB3/YggT"/>
</dbReference>
<dbReference type="KEGG" id="aar:Acear_0878"/>
<dbReference type="EMBL" id="CP002105">
    <property type="protein sequence ID" value="ADL12412.1"/>
    <property type="molecule type" value="Genomic_DNA"/>
</dbReference>
<sequence length="94" mass="10918">MYALIRLIDLSFTIYTWILIARVISSWVSPPMHNSNVRKIMKFIYEVTEPVLAPIRRMLPTGNIGIDLSPLIAFIAINIIHNSLLRILRRLLLY</sequence>
<dbReference type="Pfam" id="PF02325">
    <property type="entry name" value="CCB3_YggT"/>
    <property type="match status" value="1"/>
</dbReference>
<name>D9QPH1_ACEAZ</name>
<evidence type="ECO:0000256" key="2">
    <source>
        <dbReference type="SAM" id="Phobius"/>
    </source>
</evidence>
<evidence type="ECO:0000313" key="3">
    <source>
        <dbReference type="EMBL" id="ADL12412.1"/>
    </source>
</evidence>
<dbReference type="OrthoDB" id="283553at2"/>
<dbReference type="PANTHER" id="PTHR33219">
    <property type="entry name" value="YLMG HOMOLOG PROTEIN 2, CHLOROPLASTIC"/>
    <property type="match status" value="1"/>
</dbReference>
<proteinExistence type="inferred from homology"/>
<keyword evidence="2" id="KW-0472">Membrane</keyword>
<dbReference type="Proteomes" id="UP000001661">
    <property type="component" value="Chromosome"/>
</dbReference>
<evidence type="ECO:0008006" key="5">
    <source>
        <dbReference type="Google" id="ProtNLM"/>
    </source>
</evidence>
<dbReference type="GO" id="GO:0016020">
    <property type="term" value="C:membrane"/>
    <property type="evidence" value="ECO:0007669"/>
    <property type="project" value="InterPro"/>
</dbReference>